<organism evidence="2 3">
    <name type="scientific">Candidatus Curtissbacteria bacterium RIFOXYA1_FULL_41_14</name>
    <dbReference type="NCBI Taxonomy" id="1797737"/>
    <lineage>
        <taxon>Bacteria</taxon>
        <taxon>Candidatus Curtissiibacteriota</taxon>
    </lineage>
</organism>
<comment type="caution">
    <text evidence="2">The sequence shown here is derived from an EMBL/GenBank/DDBJ whole genome shotgun (WGS) entry which is preliminary data.</text>
</comment>
<evidence type="ECO:0000313" key="2">
    <source>
        <dbReference type="EMBL" id="OGE01006.1"/>
    </source>
</evidence>
<accession>A0A1F5HAA5</accession>
<feature type="transmembrane region" description="Helical" evidence="1">
    <location>
        <begin position="14"/>
        <end position="33"/>
    </location>
</feature>
<dbReference type="Proteomes" id="UP000176751">
    <property type="component" value="Unassembled WGS sequence"/>
</dbReference>
<reference evidence="2 3" key="1">
    <citation type="journal article" date="2016" name="Nat. Commun.">
        <title>Thousands of microbial genomes shed light on interconnected biogeochemical processes in an aquifer system.</title>
        <authorList>
            <person name="Anantharaman K."/>
            <person name="Brown C.T."/>
            <person name="Hug L.A."/>
            <person name="Sharon I."/>
            <person name="Castelle C.J."/>
            <person name="Probst A.J."/>
            <person name="Thomas B.C."/>
            <person name="Singh A."/>
            <person name="Wilkins M.J."/>
            <person name="Karaoz U."/>
            <person name="Brodie E.L."/>
            <person name="Williams K.H."/>
            <person name="Hubbard S.S."/>
            <person name="Banfield J.F."/>
        </authorList>
    </citation>
    <scope>NUCLEOTIDE SEQUENCE [LARGE SCALE GENOMIC DNA]</scope>
</reference>
<gene>
    <name evidence="2" type="ORF">A2196_05730</name>
</gene>
<keyword evidence="1" id="KW-1133">Transmembrane helix</keyword>
<protein>
    <submittedName>
        <fullName evidence="2">Uncharacterized protein</fullName>
    </submittedName>
</protein>
<sequence length="339" mass="37935">MINLTTAAAACKKFVWVLSLILLIGFLIFLMFYRFSPKTLPREIPKPIEKPAFETFPGEASQFITDRLSTPTNIPKTLPIYRLTLRESLLPNANFFASKLGFRNPPKELNDVTFGQGLLFSKEDGALSVYQDIISYQEFITEPQIGQFDETRLKIKALEFISGLGILTTNINLQSEPTITYQKLAGEGFAPTKDPNLANFVNFIFNYTLEGLKVVGNISDLRITLTPAGDVVRLTFRSFGAEAETDGYLLMEFQDALKLLLNNQGSLIKVSGEQEDVEVSRNFGRVSLNNTYLAYYLSTKQPDTIQPIWVFEGESIINSLPVNVTFAVPAIESKFLKAP</sequence>
<keyword evidence="1" id="KW-0812">Transmembrane</keyword>
<name>A0A1F5HAA5_9BACT</name>
<evidence type="ECO:0000256" key="1">
    <source>
        <dbReference type="SAM" id="Phobius"/>
    </source>
</evidence>
<keyword evidence="1" id="KW-0472">Membrane</keyword>
<evidence type="ECO:0000313" key="3">
    <source>
        <dbReference type="Proteomes" id="UP000176751"/>
    </source>
</evidence>
<dbReference type="EMBL" id="MFCA01000030">
    <property type="protein sequence ID" value="OGE01006.1"/>
    <property type="molecule type" value="Genomic_DNA"/>
</dbReference>
<proteinExistence type="predicted"/>
<dbReference type="AlphaFoldDB" id="A0A1F5HAA5"/>